<gene>
    <name evidence="2" type="primary">gb18543</name>
    <name evidence="2" type="ORF">PR202_gb18543</name>
</gene>
<dbReference type="PANTHER" id="PTHR36617:SF16">
    <property type="entry name" value="OS04G0516500 PROTEIN"/>
    <property type="match status" value="1"/>
</dbReference>
<evidence type="ECO:0000313" key="2">
    <source>
        <dbReference type="EMBL" id="GJN30252.1"/>
    </source>
</evidence>
<sequence length="375" mass="41754">MRPTPQARLRGSGFAHHRNIEGAIEWVKSERALLLLPAGFCIAHFSLLRIKDSPARHALPPERKKEEGSEAHQLYDKSVVVAHWWRTSAKASGADCLIAWDLVTRPKECGGLGIRDLAVQNRCLLMKLVHRLHNPTGSSWATWAQEHCDVPSMDGEVAGDHWEAVRALLPAYHDVTVVQIGNGRTTSFWRDDWLHTGRLADRFPALFSHTRRPTASVRAVMSDGVRAHLVPRLSRVADEELSALTVALQDVSLSQAPDARRSPMIDSTGKLCTAPLYKLLVDGGSNCDFAEFVWRNRSPPRVQFFMWLLVQERIKSRALLLTKHVVADASCELCSASYEDADHIIFHCDTVAALWSAVGIDVVTEVSALDQPMDI</sequence>
<feature type="domain" description="Reverse transcriptase zinc-binding" evidence="1">
    <location>
        <begin position="275"/>
        <end position="355"/>
    </location>
</feature>
<evidence type="ECO:0000259" key="1">
    <source>
        <dbReference type="Pfam" id="PF13966"/>
    </source>
</evidence>
<keyword evidence="3" id="KW-1185">Reference proteome</keyword>
<organism evidence="2 3">
    <name type="scientific">Eleusine coracana subsp. coracana</name>
    <dbReference type="NCBI Taxonomy" id="191504"/>
    <lineage>
        <taxon>Eukaryota</taxon>
        <taxon>Viridiplantae</taxon>
        <taxon>Streptophyta</taxon>
        <taxon>Embryophyta</taxon>
        <taxon>Tracheophyta</taxon>
        <taxon>Spermatophyta</taxon>
        <taxon>Magnoliopsida</taxon>
        <taxon>Liliopsida</taxon>
        <taxon>Poales</taxon>
        <taxon>Poaceae</taxon>
        <taxon>PACMAD clade</taxon>
        <taxon>Chloridoideae</taxon>
        <taxon>Cynodonteae</taxon>
        <taxon>Eleusininae</taxon>
        <taxon>Eleusine</taxon>
    </lineage>
</organism>
<name>A0AAV5F5X2_ELECO</name>
<dbReference type="Pfam" id="PF13966">
    <property type="entry name" value="zf-RVT"/>
    <property type="match status" value="1"/>
</dbReference>
<proteinExistence type="predicted"/>
<accession>A0AAV5F5X2</accession>
<dbReference type="EMBL" id="BQKI01000082">
    <property type="protein sequence ID" value="GJN30252.1"/>
    <property type="molecule type" value="Genomic_DNA"/>
</dbReference>
<comment type="caution">
    <text evidence="2">The sequence shown here is derived from an EMBL/GenBank/DDBJ whole genome shotgun (WGS) entry which is preliminary data.</text>
</comment>
<dbReference type="PANTHER" id="PTHR36617">
    <property type="entry name" value="PROTEIN, PUTATIVE-RELATED"/>
    <property type="match status" value="1"/>
</dbReference>
<evidence type="ECO:0000313" key="3">
    <source>
        <dbReference type="Proteomes" id="UP001054889"/>
    </source>
</evidence>
<dbReference type="InterPro" id="IPR026960">
    <property type="entry name" value="RVT-Znf"/>
</dbReference>
<protein>
    <recommendedName>
        <fullName evidence="1">Reverse transcriptase zinc-binding domain-containing protein</fullName>
    </recommendedName>
</protein>
<reference evidence="2" key="2">
    <citation type="submission" date="2021-12" db="EMBL/GenBank/DDBJ databases">
        <title>Resequencing data analysis of finger millet.</title>
        <authorList>
            <person name="Hatakeyama M."/>
            <person name="Aluri S."/>
            <person name="Balachadran M.T."/>
            <person name="Sivarajan S.R."/>
            <person name="Poveda L."/>
            <person name="Shimizu-Inatsugi R."/>
            <person name="Schlapbach R."/>
            <person name="Sreeman S.M."/>
            <person name="Shimizu K.K."/>
        </authorList>
    </citation>
    <scope>NUCLEOTIDE SEQUENCE</scope>
</reference>
<dbReference type="AlphaFoldDB" id="A0AAV5F5X2"/>
<reference evidence="2" key="1">
    <citation type="journal article" date="2018" name="DNA Res.">
        <title>Multiple hybrid de novo genome assembly of finger millet, an orphan allotetraploid crop.</title>
        <authorList>
            <person name="Hatakeyama M."/>
            <person name="Aluri S."/>
            <person name="Balachadran M.T."/>
            <person name="Sivarajan S.R."/>
            <person name="Patrignani A."/>
            <person name="Gruter S."/>
            <person name="Poveda L."/>
            <person name="Shimizu-Inatsugi R."/>
            <person name="Baeten J."/>
            <person name="Francoijs K.J."/>
            <person name="Nataraja K.N."/>
            <person name="Reddy Y.A.N."/>
            <person name="Phadnis S."/>
            <person name="Ravikumar R.L."/>
            <person name="Schlapbach R."/>
            <person name="Sreeman S.M."/>
            <person name="Shimizu K.K."/>
        </authorList>
    </citation>
    <scope>NUCLEOTIDE SEQUENCE</scope>
</reference>
<dbReference type="Proteomes" id="UP001054889">
    <property type="component" value="Unassembled WGS sequence"/>
</dbReference>